<dbReference type="InterPro" id="IPR036055">
    <property type="entry name" value="LDL_receptor-like_sf"/>
</dbReference>
<dbReference type="InterPro" id="IPR002172">
    <property type="entry name" value="LDrepeatLR_classA_rpt"/>
</dbReference>
<dbReference type="InterPro" id="IPR001254">
    <property type="entry name" value="Trypsin_dom"/>
</dbReference>
<dbReference type="InParanoid" id="E2BCT0"/>
<dbReference type="InterPro" id="IPR018114">
    <property type="entry name" value="TRYPSIN_HIS"/>
</dbReference>
<dbReference type="PROSITE" id="PS50068">
    <property type="entry name" value="LDLRA_2"/>
    <property type="match status" value="1"/>
</dbReference>
<keyword evidence="1 2" id="KW-1015">Disulfide bond</keyword>
<dbReference type="FunCoup" id="E2BCT0">
    <property type="interactions" value="53"/>
</dbReference>
<dbReference type="Gene3D" id="4.10.400.10">
    <property type="entry name" value="Low-density Lipoprotein Receptor"/>
    <property type="match status" value="1"/>
</dbReference>
<evidence type="ECO:0000259" key="4">
    <source>
        <dbReference type="PROSITE" id="PS50240"/>
    </source>
</evidence>
<evidence type="ECO:0000259" key="5">
    <source>
        <dbReference type="PROSITE" id="PS50923"/>
    </source>
</evidence>
<evidence type="ECO:0000256" key="3">
    <source>
        <dbReference type="PROSITE-ProRule" id="PRU00302"/>
    </source>
</evidence>
<protein>
    <submittedName>
        <fullName evidence="6">Prostasin</fullName>
    </submittedName>
</protein>
<accession>E2BCT0</accession>
<dbReference type="PANTHER" id="PTHR24252:SF7">
    <property type="entry name" value="HYALIN"/>
    <property type="match status" value="1"/>
</dbReference>
<dbReference type="PANTHER" id="PTHR24252">
    <property type="entry name" value="ACROSIN-RELATED"/>
    <property type="match status" value="1"/>
</dbReference>
<dbReference type="GO" id="GO:0004252">
    <property type="term" value="F:serine-type endopeptidase activity"/>
    <property type="evidence" value="ECO:0007669"/>
    <property type="project" value="InterPro"/>
</dbReference>
<dbReference type="Pfam" id="PF00089">
    <property type="entry name" value="Trypsin"/>
    <property type="match status" value="1"/>
</dbReference>
<dbReference type="InterPro" id="IPR035976">
    <property type="entry name" value="Sushi/SCR/CCP_sf"/>
</dbReference>
<dbReference type="GO" id="GO:0006508">
    <property type="term" value="P:proteolysis"/>
    <property type="evidence" value="ECO:0007669"/>
    <property type="project" value="InterPro"/>
</dbReference>
<dbReference type="SMART" id="SM00020">
    <property type="entry name" value="Tryp_SPc"/>
    <property type="match status" value="1"/>
</dbReference>
<keyword evidence="7" id="KW-1185">Reference proteome</keyword>
<dbReference type="SMART" id="SM00192">
    <property type="entry name" value="LDLa"/>
    <property type="match status" value="1"/>
</dbReference>
<dbReference type="InterPro" id="IPR001314">
    <property type="entry name" value="Peptidase_S1A"/>
</dbReference>
<evidence type="ECO:0000313" key="6">
    <source>
        <dbReference type="EMBL" id="EFN86494.1"/>
    </source>
</evidence>
<organism evidence="7">
    <name type="scientific">Harpegnathos saltator</name>
    <name type="common">Jerdon's jumping ant</name>
    <dbReference type="NCBI Taxonomy" id="610380"/>
    <lineage>
        <taxon>Eukaryota</taxon>
        <taxon>Metazoa</taxon>
        <taxon>Ecdysozoa</taxon>
        <taxon>Arthropoda</taxon>
        <taxon>Hexapoda</taxon>
        <taxon>Insecta</taxon>
        <taxon>Pterygota</taxon>
        <taxon>Neoptera</taxon>
        <taxon>Endopterygota</taxon>
        <taxon>Hymenoptera</taxon>
        <taxon>Apocrita</taxon>
        <taxon>Aculeata</taxon>
        <taxon>Formicoidea</taxon>
        <taxon>Formicidae</taxon>
        <taxon>Ponerinae</taxon>
        <taxon>Ponerini</taxon>
        <taxon>Harpegnathos</taxon>
    </lineage>
</organism>
<dbReference type="SMART" id="SM00032">
    <property type="entry name" value="CCP"/>
    <property type="match status" value="1"/>
</dbReference>
<dbReference type="CDD" id="cd00190">
    <property type="entry name" value="Tryp_SPc"/>
    <property type="match status" value="1"/>
</dbReference>
<feature type="disulfide bond" evidence="2">
    <location>
        <begin position="293"/>
        <end position="308"/>
    </location>
</feature>
<feature type="domain" description="Sushi" evidence="5">
    <location>
        <begin position="383"/>
        <end position="454"/>
    </location>
</feature>
<dbReference type="Pfam" id="PF00057">
    <property type="entry name" value="Ldl_recept_a"/>
    <property type="match status" value="1"/>
</dbReference>
<dbReference type="SUPFAM" id="SSF57535">
    <property type="entry name" value="Complement control module/SCR domain"/>
    <property type="match status" value="1"/>
</dbReference>
<dbReference type="EMBL" id="GL447382">
    <property type="protein sequence ID" value="EFN86494.1"/>
    <property type="molecule type" value="Genomic_DNA"/>
</dbReference>
<evidence type="ECO:0000256" key="1">
    <source>
        <dbReference type="ARBA" id="ARBA00023157"/>
    </source>
</evidence>
<dbReference type="PROSITE" id="PS50923">
    <property type="entry name" value="SUSHI"/>
    <property type="match status" value="1"/>
</dbReference>
<dbReference type="Gene3D" id="2.10.70.10">
    <property type="entry name" value="Complement Module, domain 1"/>
    <property type="match status" value="1"/>
</dbReference>
<dbReference type="InterPro" id="IPR009003">
    <property type="entry name" value="Peptidase_S1_PA"/>
</dbReference>
<dbReference type="STRING" id="610380.E2BCT0"/>
<feature type="domain" description="Peptidase S1" evidence="4">
    <location>
        <begin position="468"/>
        <end position="727"/>
    </location>
</feature>
<feature type="disulfide bond" evidence="2">
    <location>
        <begin position="274"/>
        <end position="286"/>
    </location>
</feature>
<dbReference type="CDD" id="cd00112">
    <property type="entry name" value="LDLa"/>
    <property type="match status" value="1"/>
</dbReference>
<feature type="disulfide bond" evidence="2">
    <location>
        <begin position="281"/>
        <end position="299"/>
    </location>
</feature>
<dbReference type="PROSITE" id="PS01209">
    <property type="entry name" value="LDLRA_1"/>
    <property type="match status" value="1"/>
</dbReference>
<dbReference type="PRINTS" id="PR00722">
    <property type="entry name" value="CHYMOTRYPSIN"/>
</dbReference>
<dbReference type="OrthoDB" id="2019384at2759"/>
<dbReference type="FunFam" id="2.40.10.10:FF:000068">
    <property type="entry name" value="transmembrane protease serine 2"/>
    <property type="match status" value="1"/>
</dbReference>
<dbReference type="SUPFAM" id="SSF57424">
    <property type="entry name" value="LDL receptor-like module"/>
    <property type="match status" value="1"/>
</dbReference>
<dbReference type="InterPro" id="IPR023415">
    <property type="entry name" value="LDLR_class-A_CS"/>
</dbReference>
<proteinExistence type="predicted"/>
<comment type="caution">
    <text evidence="3">Lacks conserved residue(s) required for the propagation of feature annotation.</text>
</comment>
<dbReference type="InterPro" id="IPR043504">
    <property type="entry name" value="Peptidase_S1_PA_chymotrypsin"/>
</dbReference>
<evidence type="ECO:0000256" key="2">
    <source>
        <dbReference type="PROSITE-ProRule" id="PRU00124"/>
    </source>
</evidence>
<name>E2BCT0_HARSA</name>
<dbReference type="AlphaFoldDB" id="E2BCT0"/>
<dbReference type="Gene3D" id="2.40.10.10">
    <property type="entry name" value="Trypsin-like serine proteases"/>
    <property type="match status" value="1"/>
</dbReference>
<reference evidence="6 7" key="1">
    <citation type="journal article" date="2010" name="Science">
        <title>Genomic comparison of the ants Camponotus floridanus and Harpegnathos saltator.</title>
        <authorList>
            <person name="Bonasio R."/>
            <person name="Zhang G."/>
            <person name="Ye C."/>
            <person name="Mutti N.S."/>
            <person name="Fang X."/>
            <person name="Qin N."/>
            <person name="Donahue G."/>
            <person name="Yang P."/>
            <person name="Li Q."/>
            <person name="Li C."/>
            <person name="Zhang P."/>
            <person name="Huang Z."/>
            <person name="Berger S.L."/>
            <person name="Reinberg D."/>
            <person name="Wang J."/>
            <person name="Liebig J."/>
        </authorList>
    </citation>
    <scope>NUCLEOTIDE SEQUENCE [LARGE SCALE GENOMIC DNA]</scope>
    <source>
        <strain evidence="6 7">R22 G/1</strain>
    </source>
</reference>
<dbReference type="PROSITE" id="PS50240">
    <property type="entry name" value="TRYPSIN_DOM"/>
    <property type="match status" value="1"/>
</dbReference>
<dbReference type="Proteomes" id="UP000008237">
    <property type="component" value="Unassembled WGS sequence"/>
</dbReference>
<dbReference type="PROSITE" id="PS00134">
    <property type="entry name" value="TRYPSIN_HIS"/>
    <property type="match status" value="1"/>
</dbReference>
<keyword evidence="3" id="KW-0768">Sushi</keyword>
<gene>
    <name evidence="6" type="ORF">EAI_01219</name>
</gene>
<evidence type="ECO:0000313" key="7">
    <source>
        <dbReference type="Proteomes" id="UP000008237"/>
    </source>
</evidence>
<sequence>MEPMIPAPTNVNKLSVGNTNWIIKLAINISCLNRDSTKKNYPNWCFLNRYNPNGYFPSNGYTNRDYSEEASATGESLNIFNIYFNIMFRNGSYLDKNYPNETKDNERHLNGQNLNIGAPNVVLHDEDGTSNNGGHLNRQNLNPVSLNIVLQNGSDPNEFNSNGENFNEQNLNITSSNMDSHNGSNSNGSYSSNIFPIEISLNIGSQHPETSSLNNLNNGIGQNLSIGIYVLTEPSTSNPLGLNDNFTTSFQSNASDVNDGTPGINKTQQDRGQCRDDEFHCGSNECVPSNVKCDNKADCSDSSDEAFCIMEAYQENGCALPEQPTGGRYKLVGCDELCRKQSGDIVPQHSILIYTCNNDYMLYGSNITICLNNIWDHQVSCFKNCPPLNSTSVDIHCSYQEKFAICSEHSVLPGTQAWLTCKPFYKLPLINPGDMSMKCLDSGVWDRAMFHCEPECGVTIQNTEQVLIINGVISGIASKLGSFPWHVGIYVKDGTNTYKNICGGSLISNNLVVSAAHCFYDEIENKLYNASNYAVGAGKYYRSWDAEERRFSQKSLVEYIKLRFDYFGTRGNLAEDIALVKLQTSLNFNKLVRPICVDWQNMYDKEQLQVGQSGKLAGWGKDITFKPTEELFELTMPYVERQKCRDKVPLEFRGFITFDKFCAGFTNGSSACDGDSGGGLCFEKDGIWYLRGVISASPQKNGHCDFNSYVAFSRISTYLEWIHNFYVKL</sequence>
<dbReference type="SUPFAM" id="SSF50494">
    <property type="entry name" value="Trypsin-like serine proteases"/>
    <property type="match status" value="1"/>
</dbReference>
<dbReference type="InterPro" id="IPR000436">
    <property type="entry name" value="Sushi_SCR_CCP_dom"/>
</dbReference>